<organism evidence="2 3">
    <name type="scientific">Calicophoron daubneyi</name>
    <name type="common">Rumen fluke</name>
    <name type="synonym">Paramphistomum daubneyi</name>
    <dbReference type="NCBI Taxonomy" id="300641"/>
    <lineage>
        <taxon>Eukaryota</taxon>
        <taxon>Metazoa</taxon>
        <taxon>Spiralia</taxon>
        <taxon>Lophotrochozoa</taxon>
        <taxon>Platyhelminthes</taxon>
        <taxon>Trematoda</taxon>
        <taxon>Digenea</taxon>
        <taxon>Plagiorchiida</taxon>
        <taxon>Pronocephalata</taxon>
        <taxon>Paramphistomoidea</taxon>
        <taxon>Paramphistomidae</taxon>
        <taxon>Calicophoron</taxon>
    </lineage>
</organism>
<proteinExistence type="predicted"/>
<feature type="transmembrane region" description="Helical" evidence="1">
    <location>
        <begin position="6"/>
        <end position="30"/>
    </location>
</feature>
<accession>A0AAV2TEJ3</accession>
<keyword evidence="1" id="KW-1133">Transmembrane helix</keyword>
<protein>
    <submittedName>
        <fullName evidence="2">Uncharacterized protein</fullName>
    </submittedName>
</protein>
<comment type="caution">
    <text evidence="2">The sequence shown here is derived from an EMBL/GenBank/DDBJ whole genome shotgun (WGS) entry which is preliminary data.</text>
</comment>
<keyword evidence="1" id="KW-0812">Transmembrane</keyword>
<evidence type="ECO:0000256" key="1">
    <source>
        <dbReference type="SAM" id="Phobius"/>
    </source>
</evidence>
<reference evidence="2" key="1">
    <citation type="submission" date="2024-06" db="EMBL/GenBank/DDBJ databases">
        <authorList>
            <person name="Liu X."/>
            <person name="Lenzi L."/>
            <person name="Haldenby T S."/>
            <person name="Uol C."/>
        </authorList>
    </citation>
    <scope>NUCLEOTIDE SEQUENCE</scope>
</reference>
<name>A0AAV2TEJ3_CALDB</name>
<dbReference type="AlphaFoldDB" id="A0AAV2TEJ3"/>
<evidence type="ECO:0000313" key="3">
    <source>
        <dbReference type="Proteomes" id="UP001497525"/>
    </source>
</evidence>
<keyword evidence="1" id="KW-0472">Membrane</keyword>
<sequence length="191" mass="21683">MEMNAAYYRLAIFFVGLFSACTAYFIWTLFMQSGSLSSSKCSVIFVSHTLISTWSRNINSDSENSPCVIRSCETVGRNGNMDMMRPLGIRVIGDRESNCAKQISNDIQESTLVISQVAENYMFSNCHYIQNMKKWVGLVSTRNKNIWPETAILFEDEFDLSRCQRFGQVINATGEPCVEVNEGKQNYVKLC</sequence>
<dbReference type="EMBL" id="CAXLJL010000267">
    <property type="protein sequence ID" value="CAL5135590.1"/>
    <property type="molecule type" value="Genomic_DNA"/>
</dbReference>
<dbReference type="Proteomes" id="UP001497525">
    <property type="component" value="Unassembled WGS sequence"/>
</dbReference>
<evidence type="ECO:0000313" key="2">
    <source>
        <dbReference type="EMBL" id="CAL5135590.1"/>
    </source>
</evidence>
<gene>
    <name evidence="2" type="ORF">CDAUBV1_LOCUS9722</name>
</gene>